<dbReference type="AlphaFoldDB" id="A0A286RKG6"/>
<sequence length="78" mass="8954">MHARHRTPLIKRFLAAVFSPEFCEKWCPICVRARKGVRWARWVQRLELALTAGGCPWGRARQKKYGVPPNLPIGKGVE</sequence>
<evidence type="ECO:0000313" key="1">
    <source>
        <dbReference type="EMBL" id="ASV76456.1"/>
    </source>
</evidence>
<evidence type="ECO:0000313" key="2">
    <source>
        <dbReference type="Proteomes" id="UP000215086"/>
    </source>
</evidence>
<protein>
    <submittedName>
        <fullName evidence="1">Uncharacterized protein</fullName>
    </submittedName>
</protein>
<name>A0A286RKG6_9BACT</name>
<reference evidence="1 2" key="1">
    <citation type="journal article" name="Front. Microbiol.">
        <title>Sugar Metabolism of the First Thermophilic Planctomycete Thermogutta terrifontis: Comparative Genomic and Transcriptomic Approaches.</title>
        <authorList>
            <person name="Elcheninov A.G."/>
            <person name="Menzel P."/>
            <person name="Gudbergsdottir S.R."/>
            <person name="Slesarev A.I."/>
            <person name="Kadnikov V.V."/>
            <person name="Krogh A."/>
            <person name="Bonch-Osmolovskaya E.A."/>
            <person name="Peng X."/>
            <person name="Kublanov I.V."/>
        </authorList>
    </citation>
    <scope>NUCLEOTIDE SEQUENCE [LARGE SCALE GENOMIC DNA]</scope>
    <source>
        <strain evidence="1 2">R1</strain>
    </source>
</reference>
<organism evidence="1 2">
    <name type="scientific">Thermogutta terrifontis</name>
    <dbReference type="NCBI Taxonomy" id="1331910"/>
    <lineage>
        <taxon>Bacteria</taxon>
        <taxon>Pseudomonadati</taxon>
        <taxon>Planctomycetota</taxon>
        <taxon>Planctomycetia</taxon>
        <taxon>Pirellulales</taxon>
        <taxon>Thermoguttaceae</taxon>
        <taxon>Thermogutta</taxon>
    </lineage>
</organism>
<proteinExistence type="predicted"/>
<dbReference type="KEGG" id="ttf:THTE_3855"/>
<keyword evidence="2" id="KW-1185">Reference proteome</keyword>
<dbReference type="OrthoDB" id="9553801at2"/>
<accession>A0A286RKG6</accession>
<gene>
    <name evidence="1" type="ORF">THTE_3855</name>
</gene>
<dbReference type="Proteomes" id="UP000215086">
    <property type="component" value="Chromosome"/>
</dbReference>
<dbReference type="EMBL" id="CP018477">
    <property type="protein sequence ID" value="ASV76456.1"/>
    <property type="molecule type" value="Genomic_DNA"/>
</dbReference>
<dbReference type="RefSeq" id="WP_095416235.1">
    <property type="nucleotide sequence ID" value="NZ_CP018477.1"/>
</dbReference>